<evidence type="ECO:0000313" key="1">
    <source>
        <dbReference type="EMBL" id="ALI05615.1"/>
    </source>
</evidence>
<dbReference type="RefSeq" id="WP_060738377.1">
    <property type="nucleotide sequence ID" value="NZ_CP012831.1"/>
</dbReference>
<evidence type="ECO:0008006" key="3">
    <source>
        <dbReference type="Google" id="ProtNLM"/>
    </source>
</evidence>
<dbReference type="AlphaFoldDB" id="A0A0N9X426"/>
<gene>
    <name evidence="1" type="ORF">AO356_02110</name>
</gene>
<name>A0A0N9X426_PSEFL</name>
<dbReference type="Proteomes" id="UP000059425">
    <property type="component" value="Chromosome"/>
</dbReference>
<reference evidence="1 2" key="2">
    <citation type="journal article" date="2018" name="Nature">
        <title>Mutant phenotypes for thousands of bacterial genes of unknown function.</title>
        <authorList>
            <person name="Price M.N."/>
            <person name="Wetmore K.M."/>
            <person name="Waters R.J."/>
            <person name="Callaghan M."/>
            <person name="Ray J."/>
            <person name="Liu H."/>
            <person name="Kuehl J.V."/>
            <person name="Melnyk R.A."/>
            <person name="Lamson J.S."/>
            <person name="Suh Y."/>
            <person name="Carlson H.K."/>
            <person name="Esquivel Z."/>
            <person name="Sadeeshkumar H."/>
            <person name="Chakraborty R."/>
            <person name="Zane G.M."/>
            <person name="Rubin B.E."/>
            <person name="Wall J.D."/>
            <person name="Visel A."/>
            <person name="Bristow J."/>
            <person name="Blow M.J."/>
            <person name="Arkin A.P."/>
            <person name="Deutschbauer A.M."/>
        </authorList>
    </citation>
    <scope>NUCLEOTIDE SEQUENCE [LARGE SCALE GENOMIC DNA]</scope>
    <source>
        <strain evidence="1 2">FW300-N2C3</strain>
    </source>
</reference>
<evidence type="ECO:0000313" key="2">
    <source>
        <dbReference type="Proteomes" id="UP000059425"/>
    </source>
</evidence>
<dbReference type="InterPro" id="IPR048188">
    <property type="entry name" value="YmfL-like"/>
</dbReference>
<sequence length="157" mass="16966">MKRSVLANRKDVVSAVIAAYPGGRHYAAADLGMPIKKFDNQAYENAGSRPLSDEHIHRLEQIAGTSYLADYITGMYGGMFVPVAVPGTLDNVELYNRSVRAAAKRGLVDQIIAQALDDGVIEHGEAEVIVSALMKYMSARYAEVLATIQLHGRGFAG</sequence>
<dbReference type="NCBIfam" id="NF041471">
    <property type="entry name" value="phage_reg_YmfL"/>
    <property type="match status" value="1"/>
</dbReference>
<dbReference type="OrthoDB" id="6956679at2"/>
<proteinExistence type="predicted"/>
<organism evidence="1 2">
    <name type="scientific">Pseudomonas fluorescens</name>
    <dbReference type="NCBI Taxonomy" id="294"/>
    <lineage>
        <taxon>Bacteria</taxon>
        <taxon>Pseudomonadati</taxon>
        <taxon>Pseudomonadota</taxon>
        <taxon>Gammaproteobacteria</taxon>
        <taxon>Pseudomonadales</taxon>
        <taxon>Pseudomonadaceae</taxon>
        <taxon>Pseudomonas</taxon>
    </lineage>
</organism>
<accession>A0A0N9X426</accession>
<reference evidence="2" key="1">
    <citation type="submission" date="2015-09" db="EMBL/GenBank/DDBJ databases">
        <title>Whole genome sequence of Pseudomonas fluorescens FW300-N2C3.</title>
        <authorList>
            <person name="Ray J."/>
            <person name="Melnyk R."/>
            <person name="Deutschbauer A."/>
        </authorList>
    </citation>
    <scope>NUCLEOTIDE SEQUENCE [LARGE SCALE GENOMIC DNA]</scope>
    <source>
        <strain evidence="2">FW300-N2C3</strain>
    </source>
</reference>
<protein>
    <recommendedName>
        <fullName evidence="3">Prophage PssSM-01</fullName>
    </recommendedName>
</protein>
<dbReference type="EMBL" id="CP012831">
    <property type="protein sequence ID" value="ALI05615.1"/>
    <property type="molecule type" value="Genomic_DNA"/>
</dbReference>